<dbReference type="Gene3D" id="2.60.40.1740">
    <property type="entry name" value="hypothetical protein (bacova_03559)"/>
    <property type="match status" value="2"/>
</dbReference>
<organism evidence="3 4">
    <name type="scientific">Hoylesella saccharolytica F0055</name>
    <dbReference type="NCBI Taxonomy" id="1127699"/>
    <lineage>
        <taxon>Bacteria</taxon>
        <taxon>Pseudomonadati</taxon>
        <taxon>Bacteroidota</taxon>
        <taxon>Bacteroidia</taxon>
        <taxon>Bacteroidales</taxon>
        <taxon>Prevotellaceae</taxon>
        <taxon>Hoylesella</taxon>
    </lineage>
</organism>
<name>L1NF21_9BACT</name>
<proteinExistence type="predicted"/>
<feature type="domain" description="BT-3987-like N-terminal" evidence="2">
    <location>
        <begin position="196"/>
        <end position="286"/>
    </location>
</feature>
<protein>
    <recommendedName>
        <fullName evidence="2">BT-3987-like N-terminal domain-containing protein</fullName>
    </recommendedName>
</protein>
<dbReference type="PATRIC" id="fig|1127699.3.peg.866"/>
<comment type="caution">
    <text evidence="3">The sequence shown here is derived from an EMBL/GenBank/DDBJ whole genome shotgun (WGS) entry which is preliminary data.</text>
</comment>
<dbReference type="PROSITE" id="PS51257">
    <property type="entry name" value="PROKAR_LIPOPROTEIN"/>
    <property type="match status" value="1"/>
</dbReference>
<keyword evidence="4" id="KW-1185">Reference proteome</keyword>
<dbReference type="AlphaFoldDB" id="L1NF21"/>
<dbReference type="Gene3D" id="2.60.120.260">
    <property type="entry name" value="Galactose-binding domain-like"/>
    <property type="match status" value="1"/>
</dbReference>
<dbReference type="InterPro" id="IPR013728">
    <property type="entry name" value="BT_3987-like_N"/>
</dbReference>
<dbReference type="Pfam" id="PF08522">
    <property type="entry name" value="BT_3987-like_N"/>
    <property type="match status" value="2"/>
</dbReference>
<feature type="signal peptide" evidence="1">
    <location>
        <begin position="1"/>
        <end position="20"/>
    </location>
</feature>
<feature type="domain" description="BT-3987-like N-terminal" evidence="2">
    <location>
        <begin position="40"/>
        <end position="160"/>
    </location>
</feature>
<evidence type="ECO:0000256" key="1">
    <source>
        <dbReference type="SAM" id="SignalP"/>
    </source>
</evidence>
<dbReference type="OrthoDB" id="1150543at2"/>
<sequence length="520" mass="57778">MMKKYIYLALLLLGGCIVTACSNHEYDLQNIVPSAYHKIAYVKNYGTHQLSLFTTQTEATDSLILIKAGSDPSATANYRIKVLSQAELDEAYSHVQAVNYKLIPASAFSFDNGEDIAFAANETGKYFPVTFKPIEIFRLIKANPDVKYVLPLQLVSTTDSVNAEMNRAFYVLDVKSPIISFSQKENTAMMIYKSLDVSIPLTIRNCDANKWDISCTLDAADNVQAAANYNTKHGTHYDLLPDDAYTLDHLAFSKGSLTTDAALKVNRAKLVSDHTYLLPLKIGSSSMGEGMQIDTTYAFVIIDNPRYATREIVRKGWKAVFCNNDNAIGGTDDNAGIAAIFDDKNNTFWHTGWQIPLASSISYKGVIGDDYDYTKHHGYHAFKGSRDANKTVFVLDLQTTHRIIGVGITQRQSFGHADFHEADVFVSNDNSFLFKPVDGGGDLNDYHLVALNHWEKLMSINVPHDISAHWFSPAPAIFTAKGIQGRFVKVAVKSSYRDQNVSLAEFRLKELISIDGEPVE</sequence>
<dbReference type="SUPFAM" id="SSF49785">
    <property type="entry name" value="Galactose-binding domain-like"/>
    <property type="match status" value="1"/>
</dbReference>
<dbReference type="HOGENOM" id="CLU_045938_0_0_10"/>
<accession>L1NF21</accession>
<dbReference type="InterPro" id="IPR008979">
    <property type="entry name" value="Galactose-bd-like_sf"/>
</dbReference>
<dbReference type="EMBL" id="AMEP01000062">
    <property type="protein sequence ID" value="EKY01973.1"/>
    <property type="molecule type" value="Genomic_DNA"/>
</dbReference>
<gene>
    <name evidence="3" type="ORF">HMPREF9151_00943</name>
</gene>
<feature type="chain" id="PRO_5003954505" description="BT-3987-like N-terminal domain-containing protein" evidence="1">
    <location>
        <begin position="21"/>
        <end position="520"/>
    </location>
</feature>
<reference evidence="3 4" key="1">
    <citation type="submission" date="2012-05" db="EMBL/GenBank/DDBJ databases">
        <authorList>
            <person name="Weinstock G."/>
            <person name="Sodergren E."/>
            <person name="Lobos E.A."/>
            <person name="Fulton L."/>
            <person name="Fulton R."/>
            <person name="Courtney L."/>
            <person name="Fronick C."/>
            <person name="O'Laughlin M."/>
            <person name="Godfrey J."/>
            <person name="Wilson R.M."/>
            <person name="Miner T."/>
            <person name="Farmer C."/>
            <person name="Delehaunty K."/>
            <person name="Cordes M."/>
            <person name="Minx P."/>
            <person name="Tomlinson C."/>
            <person name="Chen J."/>
            <person name="Wollam A."/>
            <person name="Pepin K.H."/>
            <person name="Bhonagiri V."/>
            <person name="Zhang X."/>
            <person name="Suruliraj S."/>
            <person name="Warren W."/>
            <person name="Mitreva M."/>
            <person name="Mardis E.R."/>
            <person name="Wilson R.K."/>
        </authorList>
    </citation>
    <scope>NUCLEOTIDE SEQUENCE [LARGE SCALE GENOMIC DNA]</scope>
    <source>
        <strain evidence="3 4">F0055</strain>
    </source>
</reference>
<keyword evidence="1" id="KW-0732">Signal</keyword>
<dbReference type="STRING" id="1127699.HMPREF9151_00943"/>
<dbReference type="RefSeq" id="WP_009162158.1">
    <property type="nucleotide sequence ID" value="NZ_KB290984.1"/>
</dbReference>
<dbReference type="Proteomes" id="UP000010433">
    <property type="component" value="Unassembled WGS sequence"/>
</dbReference>
<evidence type="ECO:0000259" key="2">
    <source>
        <dbReference type="Pfam" id="PF08522"/>
    </source>
</evidence>
<evidence type="ECO:0000313" key="3">
    <source>
        <dbReference type="EMBL" id="EKY01973.1"/>
    </source>
</evidence>
<evidence type="ECO:0000313" key="4">
    <source>
        <dbReference type="Proteomes" id="UP000010433"/>
    </source>
</evidence>